<evidence type="ECO:0000259" key="12">
    <source>
        <dbReference type="Pfam" id="PF12019"/>
    </source>
</evidence>
<organism evidence="13 14">
    <name type="scientific">Xanthomonas bonasiae</name>
    <dbReference type="NCBI Taxonomy" id="2810351"/>
    <lineage>
        <taxon>Bacteria</taxon>
        <taxon>Pseudomonadati</taxon>
        <taxon>Pseudomonadota</taxon>
        <taxon>Gammaproteobacteria</taxon>
        <taxon>Lysobacterales</taxon>
        <taxon>Lysobacteraceae</taxon>
        <taxon>Xanthomonas</taxon>
    </lineage>
</organism>
<evidence type="ECO:0000256" key="8">
    <source>
        <dbReference type="ARBA" id="ARBA00023136"/>
    </source>
</evidence>
<evidence type="ECO:0000256" key="7">
    <source>
        <dbReference type="ARBA" id="ARBA00022989"/>
    </source>
</evidence>
<comment type="similarity">
    <text evidence="9">Belongs to the GSP H family.</text>
</comment>
<evidence type="ECO:0000256" key="4">
    <source>
        <dbReference type="ARBA" id="ARBA00022481"/>
    </source>
</evidence>
<evidence type="ECO:0000256" key="10">
    <source>
        <dbReference type="ARBA" id="ARBA00030775"/>
    </source>
</evidence>
<evidence type="ECO:0000256" key="9">
    <source>
        <dbReference type="ARBA" id="ARBA00025772"/>
    </source>
</evidence>
<evidence type="ECO:0000256" key="1">
    <source>
        <dbReference type="ARBA" id="ARBA00004377"/>
    </source>
</evidence>
<feature type="transmembrane region" description="Helical" evidence="11">
    <location>
        <begin position="21"/>
        <end position="47"/>
    </location>
</feature>
<dbReference type="SUPFAM" id="SSF54523">
    <property type="entry name" value="Pili subunits"/>
    <property type="match status" value="1"/>
</dbReference>
<keyword evidence="14" id="KW-1185">Reference proteome</keyword>
<evidence type="ECO:0000313" key="14">
    <source>
        <dbReference type="Proteomes" id="UP000695802"/>
    </source>
</evidence>
<dbReference type="InterPro" id="IPR045584">
    <property type="entry name" value="Pilin-like"/>
</dbReference>
<keyword evidence="8 11" id="KW-0472">Membrane</keyword>
<gene>
    <name evidence="13" type="ORF">JR064_18755</name>
</gene>
<evidence type="ECO:0000256" key="11">
    <source>
        <dbReference type="SAM" id="Phobius"/>
    </source>
</evidence>
<reference evidence="13 14" key="1">
    <citation type="submission" date="2021-02" db="EMBL/GenBank/DDBJ databases">
        <title>Taxonomically Unique Crown Gall-Associated Xanthomonas Stains Have Deficiency in Virulence Repertories.</title>
        <authorList>
            <person name="Mafakheri H."/>
            <person name="Taghavi S.M."/>
            <person name="Dimkic I."/>
            <person name="Nemanja K."/>
            <person name="Osdaghi E."/>
        </authorList>
    </citation>
    <scope>NUCLEOTIDE SEQUENCE [LARGE SCALE GENOMIC DNA]</scope>
    <source>
        <strain evidence="13 14">FX4</strain>
    </source>
</reference>
<dbReference type="Pfam" id="PF07963">
    <property type="entry name" value="N_methyl"/>
    <property type="match status" value="1"/>
</dbReference>
<feature type="domain" description="General secretion pathway GspH" evidence="12">
    <location>
        <begin position="55"/>
        <end position="171"/>
    </location>
</feature>
<proteinExistence type="inferred from homology"/>
<dbReference type="EMBL" id="JAFIWB010000026">
    <property type="protein sequence ID" value="MBN6104206.1"/>
    <property type="molecule type" value="Genomic_DNA"/>
</dbReference>
<dbReference type="NCBIfam" id="TIGR02532">
    <property type="entry name" value="IV_pilin_GFxxxE"/>
    <property type="match status" value="1"/>
</dbReference>
<dbReference type="PROSITE" id="PS00409">
    <property type="entry name" value="PROKAR_NTER_METHYL"/>
    <property type="match status" value="1"/>
</dbReference>
<evidence type="ECO:0000256" key="2">
    <source>
        <dbReference type="ARBA" id="ARBA00021549"/>
    </source>
</evidence>
<accession>A0ABS3B9V9</accession>
<dbReference type="Pfam" id="PF12019">
    <property type="entry name" value="GspH"/>
    <property type="match status" value="1"/>
</dbReference>
<comment type="subcellular location">
    <subcellularLocation>
        <location evidence="1">Cell inner membrane</location>
        <topology evidence="1">Single-pass membrane protein</topology>
    </subcellularLocation>
</comment>
<sequence length="194" mass="19872">MRYRAKGQVWPRAGGCAGGFSLIELMVTIAVLAIVLAMAVPAFAALINGNRLVAQANELVASLQLARSEAVRRNAKVALCRSSDGSSCAGAGVAWSGWIVRVSSSGELLRANLVNPSVQVHASPAVNDNGAAVVFYPDGLARDASNGLLAASIAVCMAVSRPENNQRRIGIAAGSRVAISSENTEAACAAPADE</sequence>
<dbReference type="RefSeq" id="WP_206230708.1">
    <property type="nucleotide sequence ID" value="NZ_JAFIWB010000026.1"/>
</dbReference>
<evidence type="ECO:0000256" key="3">
    <source>
        <dbReference type="ARBA" id="ARBA00022475"/>
    </source>
</evidence>
<dbReference type="Gene3D" id="3.55.40.10">
    <property type="entry name" value="minor pseudopilin epsh domain"/>
    <property type="match status" value="1"/>
</dbReference>
<keyword evidence="6 11" id="KW-0812">Transmembrane</keyword>
<keyword evidence="7 11" id="KW-1133">Transmembrane helix</keyword>
<evidence type="ECO:0000256" key="5">
    <source>
        <dbReference type="ARBA" id="ARBA00022519"/>
    </source>
</evidence>
<dbReference type="Proteomes" id="UP000695802">
    <property type="component" value="Unassembled WGS sequence"/>
</dbReference>
<protein>
    <recommendedName>
        <fullName evidence="2">Type II secretion system protein H</fullName>
    </recommendedName>
    <alternativeName>
        <fullName evidence="10">General secretion pathway protein H</fullName>
    </alternativeName>
</protein>
<dbReference type="InterPro" id="IPR012902">
    <property type="entry name" value="N_methyl_site"/>
</dbReference>
<keyword evidence="5" id="KW-0997">Cell inner membrane</keyword>
<comment type="caution">
    <text evidence="13">The sequence shown here is derived from an EMBL/GenBank/DDBJ whole genome shotgun (WGS) entry which is preliminary data.</text>
</comment>
<evidence type="ECO:0000313" key="13">
    <source>
        <dbReference type="EMBL" id="MBN6104206.1"/>
    </source>
</evidence>
<keyword evidence="4" id="KW-0488">Methylation</keyword>
<dbReference type="InterPro" id="IPR022346">
    <property type="entry name" value="T2SS_GspH"/>
</dbReference>
<evidence type="ECO:0000256" key="6">
    <source>
        <dbReference type="ARBA" id="ARBA00022692"/>
    </source>
</evidence>
<name>A0ABS3B9V9_9XANT</name>
<keyword evidence="3" id="KW-1003">Cell membrane</keyword>